<organism evidence="2 3">
    <name type="scientific">Stephania cephalantha</name>
    <dbReference type="NCBI Taxonomy" id="152367"/>
    <lineage>
        <taxon>Eukaryota</taxon>
        <taxon>Viridiplantae</taxon>
        <taxon>Streptophyta</taxon>
        <taxon>Embryophyta</taxon>
        <taxon>Tracheophyta</taxon>
        <taxon>Spermatophyta</taxon>
        <taxon>Magnoliopsida</taxon>
        <taxon>Ranunculales</taxon>
        <taxon>Menispermaceae</taxon>
        <taxon>Menispermoideae</taxon>
        <taxon>Cissampelideae</taxon>
        <taxon>Stephania</taxon>
    </lineage>
</organism>
<gene>
    <name evidence="2" type="ORF">Scep_021892</name>
</gene>
<evidence type="ECO:0000313" key="3">
    <source>
        <dbReference type="Proteomes" id="UP001419268"/>
    </source>
</evidence>
<accession>A0AAP0F9D3</accession>
<feature type="compositionally biased region" description="Low complexity" evidence="1">
    <location>
        <begin position="48"/>
        <end position="60"/>
    </location>
</feature>
<dbReference type="EMBL" id="JBBNAG010000009">
    <property type="protein sequence ID" value="KAK9105048.1"/>
    <property type="molecule type" value="Genomic_DNA"/>
</dbReference>
<evidence type="ECO:0000256" key="1">
    <source>
        <dbReference type="SAM" id="MobiDB-lite"/>
    </source>
</evidence>
<proteinExistence type="predicted"/>
<dbReference type="Proteomes" id="UP001419268">
    <property type="component" value="Unassembled WGS sequence"/>
</dbReference>
<keyword evidence="3" id="KW-1185">Reference proteome</keyword>
<name>A0AAP0F9D3_9MAGN</name>
<dbReference type="AlphaFoldDB" id="A0AAP0F9D3"/>
<reference evidence="2 3" key="1">
    <citation type="submission" date="2024-01" db="EMBL/GenBank/DDBJ databases">
        <title>Genome assemblies of Stephania.</title>
        <authorList>
            <person name="Yang L."/>
        </authorList>
    </citation>
    <scope>NUCLEOTIDE SEQUENCE [LARGE SCALE GENOMIC DNA]</scope>
    <source>
        <strain evidence="2">JXDWG</strain>
        <tissue evidence="2">Leaf</tissue>
    </source>
</reference>
<protein>
    <submittedName>
        <fullName evidence="2">Uncharacterized protein</fullName>
    </submittedName>
</protein>
<comment type="caution">
    <text evidence="2">The sequence shown here is derived from an EMBL/GenBank/DDBJ whole genome shotgun (WGS) entry which is preliminary data.</text>
</comment>
<evidence type="ECO:0000313" key="2">
    <source>
        <dbReference type="EMBL" id="KAK9105048.1"/>
    </source>
</evidence>
<feature type="compositionally biased region" description="Low complexity" evidence="1">
    <location>
        <begin position="1"/>
        <end position="10"/>
    </location>
</feature>
<feature type="region of interest" description="Disordered" evidence="1">
    <location>
        <begin position="1"/>
        <end position="76"/>
    </location>
</feature>
<sequence>MAMDSAGAVRRGVRRMKGGGAAPVRRALRDGPTAVRVRGERSREWVRGSGPSGLPSPSAGDWSLGSPKPSPLHLGEELKGTSVTTKDDNVQGYVNVTAKLQRRRQELTQTTPDQPVDDEAVYYKVASDCPKGCVYSLRSLWRKKRRYVDPDASTSQSTISPDVATTILQQLQQMENVLKIKWKPNSSKLKIFIWIHPGQIPKEKRHQQLLISLNYRHVFTFYASIMNPEIHHPLLDYLINELYPFGLQPEVAMQKNQIIILQLMPSIGPMPNAIFFSHYALYLAFPVSKSSNASESIISHDVATTILQQLQQMEKCIEDKMEAKLKQIEDLYSATSRTNSEGEATSTAPYLIELYTCFHPSMPLS</sequence>
<feature type="compositionally biased region" description="Basic and acidic residues" evidence="1">
    <location>
        <begin position="37"/>
        <end position="46"/>
    </location>
</feature>